<proteinExistence type="inferred from homology"/>
<dbReference type="SUPFAM" id="SSF53474">
    <property type="entry name" value="alpha/beta-Hydrolases"/>
    <property type="match status" value="1"/>
</dbReference>
<feature type="region of interest" description="Disordered" evidence="4">
    <location>
        <begin position="18"/>
        <end position="43"/>
    </location>
</feature>
<dbReference type="Proteomes" id="UP000176998">
    <property type="component" value="Unassembled WGS sequence"/>
</dbReference>
<name>A0A1G4BNM0_9PEZI</name>
<evidence type="ECO:0000313" key="7">
    <source>
        <dbReference type="Proteomes" id="UP000176998"/>
    </source>
</evidence>
<dbReference type="OrthoDB" id="6846267at2759"/>
<dbReference type="InterPro" id="IPR002018">
    <property type="entry name" value="CarbesteraseB"/>
</dbReference>
<comment type="caution">
    <text evidence="6">The sequence shown here is derived from an EMBL/GenBank/DDBJ whole genome shotgun (WGS) entry which is preliminary data.</text>
</comment>
<evidence type="ECO:0000256" key="4">
    <source>
        <dbReference type="SAM" id="MobiDB-lite"/>
    </source>
</evidence>
<keyword evidence="2 3" id="KW-0378">Hydrolase</keyword>
<organism evidence="6 7">
    <name type="scientific">Colletotrichum orchidophilum</name>
    <dbReference type="NCBI Taxonomy" id="1209926"/>
    <lineage>
        <taxon>Eukaryota</taxon>
        <taxon>Fungi</taxon>
        <taxon>Dikarya</taxon>
        <taxon>Ascomycota</taxon>
        <taxon>Pezizomycotina</taxon>
        <taxon>Sordariomycetes</taxon>
        <taxon>Hypocreomycetidae</taxon>
        <taxon>Glomerellales</taxon>
        <taxon>Glomerellaceae</taxon>
        <taxon>Colletotrichum</taxon>
    </lineage>
</organism>
<comment type="similarity">
    <text evidence="1 3">Belongs to the type-B carboxylesterase/lipase family.</text>
</comment>
<feature type="domain" description="Carboxylesterase type B" evidence="5">
    <location>
        <begin position="91"/>
        <end position="576"/>
    </location>
</feature>
<dbReference type="PROSITE" id="PS00122">
    <property type="entry name" value="CARBOXYLESTERASE_B_1"/>
    <property type="match status" value="1"/>
</dbReference>
<dbReference type="PANTHER" id="PTHR43142:SF8">
    <property type="entry name" value="CARBOXYLIC ESTER HYDROLASE"/>
    <property type="match status" value="1"/>
</dbReference>
<dbReference type="InterPro" id="IPR029058">
    <property type="entry name" value="AB_hydrolase_fold"/>
</dbReference>
<evidence type="ECO:0000256" key="2">
    <source>
        <dbReference type="ARBA" id="ARBA00022801"/>
    </source>
</evidence>
<keyword evidence="7" id="KW-1185">Reference proteome</keyword>
<feature type="non-terminal residue" evidence="6">
    <location>
        <position position="1"/>
    </location>
</feature>
<dbReference type="Pfam" id="PF00135">
    <property type="entry name" value="COesterase"/>
    <property type="match status" value="1"/>
</dbReference>
<dbReference type="EC" id="3.1.1.-" evidence="3"/>
<dbReference type="RefSeq" id="XP_022480024.1">
    <property type="nucleotide sequence ID" value="XM_022613298.1"/>
</dbReference>
<dbReference type="GO" id="GO:0016787">
    <property type="term" value="F:hydrolase activity"/>
    <property type="evidence" value="ECO:0007669"/>
    <property type="project" value="UniProtKB-KW"/>
</dbReference>
<sequence length="615" mass="68437">PALRPEIRLKHGYVSYQSGSRGGRYQPLSAPHRNGSRTPSEASSVTETLVGLAYSSNSLEPVALVELHERYSRIEVASTMGNTISYQETPVELELGDRGTIRGLQLDDKSRRYTGVPYALPPTGEHRWRKPRPLPTSYSYTDGNGGAYDATKFKSVCPQKAFHVVKPDGGGNTYSEDCLFVNIWTPVPKEGEANKKWPVQLWIHGGWFQMGDPSQEPGMDATELITTGGLNAVVVAIGYRLNVFGFLAGNDLLQESNGEAGGNFGLWDQRVAAEWVKDNIAYFGGDPGNLTLAGRSAGAYSAEAQMLYDFRKAGSSSSLYRRIFMDSNAIPAQPKSLADVQGQFEELCEYFKIDVAISGGEKLSILRGKTVEELVEAIPKLNNHTFRPVTDDVFIHSGMIEYLQSKGFADEFKRRGYKLLIGEVRNEETLYSSYNSPTEPTLEALRLQVSNYYAPDVTDRAIQQYTLPETNKLQDWKTAFGSIVSDGQVRAPSRALAKTLVDNGVNIRDVWRYQIAYRLSFIDEKVAPASFGVAHAMDRPIWNFSITHGPTAAERKLMEDWIQILVNFVNDTVDYEFGTKSVDQMKVLTPEGTIEVRPDERWNELVELGDIFAGK</sequence>
<dbReference type="GeneID" id="34554808"/>
<dbReference type="Gene3D" id="3.40.50.1820">
    <property type="entry name" value="alpha/beta hydrolase"/>
    <property type="match status" value="1"/>
</dbReference>
<dbReference type="EMBL" id="MJBS01000009">
    <property type="protein sequence ID" value="OHF02886.1"/>
    <property type="molecule type" value="Genomic_DNA"/>
</dbReference>
<reference evidence="6 7" key="1">
    <citation type="submission" date="2016-09" db="EMBL/GenBank/DDBJ databases">
        <authorList>
            <person name="Capua I."/>
            <person name="De Benedictis P."/>
            <person name="Joannis T."/>
            <person name="Lombin L.H."/>
            <person name="Cattoli G."/>
        </authorList>
    </citation>
    <scope>NUCLEOTIDE SEQUENCE [LARGE SCALE GENOMIC DNA]</scope>
    <source>
        <strain evidence="6 7">IMI 309357</strain>
    </source>
</reference>
<dbReference type="STRING" id="1209926.A0A1G4BNM0"/>
<gene>
    <name evidence="6" type="ORF">CORC01_01644</name>
</gene>
<dbReference type="InterPro" id="IPR019826">
    <property type="entry name" value="Carboxylesterase_B_AS"/>
</dbReference>
<dbReference type="PANTHER" id="PTHR43142">
    <property type="entry name" value="CARBOXYLIC ESTER HYDROLASE"/>
    <property type="match status" value="1"/>
</dbReference>
<protein>
    <recommendedName>
        <fullName evidence="3">Carboxylic ester hydrolase</fullName>
        <ecNumber evidence="3">3.1.1.-</ecNumber>
    </recommendedName>
</protein>
<accession>A0A1G4BNM0</accession>
<evidence type="ECO:0000259" key="5">
    <source>
        <dbReference type="Pfam" id="PF00135"/>
    </source>
</evidence>
<evidence type="ECO:0000256" key="3">
    <source>
        <dbReference type="RuleBase" id="RU361235"/>
    </source>
</evidence>
<evidence type="ECO:0000313" key="6">
    <source>
        <dbReference type="EMBL" id="OHF02886.1"/>
    </source>
</evidence>
<dbReference type="PROSITE" id="PS00941">
    <property type="entry name" value="CARBOXYLESTERASE_B_2"/>
    <property type="match status" value="1"/>
</dbReference>
<dbReference type="InterPro" id="IPR019819">
    <property type="entry name" value="Carboxylesterase_B_CS"/>
</dbReference>
<evidence type="ECO:0000256" key="1">
    <source>
        <dbReference type="ARBA" id="ARBA00005964"/>
    </source>
</evidence>
<dbReference type="AlphaFoldDB" id="A0A1G4BNM0"/>